<name>A0ABR3L841_9TELE</name>
<comment type="caution">
    <text evidence="2">The sequence shown here is derived from an EMBL/GenBank/DDBJ whole genome shotgun (WGS) entry which is preliminary data.</text>
</comment>
<evidence type="ECO:0000313" key="3">
    <source>
        <dbReference type="Proteomes" id="UP001558613"/>
    </source>
</evidence>
<proteinExistence type="predicted"/>
<gene>
    <name evidence="2" type="ORF">QQF64_021599</name>
</gene>
<feature type="compositionally biased region" description="Polar residues" evidence="1">
    <location>
        <begin position="47"/>
        <end position="68"/>
    </location>
</feature>
<evidence type="ECO:0000256" key="1">
    <source>
        <dbReference type="SAM" id="MobiDB-lite"/>
    </source>
</evidence>
<keyword evidence="3" id="KW-1185">Reference proteome</keyword>
<feature type="compositionally biased region" description="Low complexity" evidence="1">
    <location>
        <begin position="23"/>
        <end position="46"/>
    </location>
</feature>
<protein>
    <submittedName>
        <fullName evidence="2">Uncharacterized protein</fullName>
    </submittedName>
</protein>
<reference evidence="2 3" key="1">
    <citation type="submission" date="2023-09" db="EMBL/GenBank/DDBJ databases">
        <authorList>
            <person name="Wang M."/>
        </authorList>
    </citation>
    <scope>NUCLEOTIDE SEQUENCE [LARGE SCALE GENOMIC DNA]</scope>
    <source>
        <strain evidence="2">GT-2023</strain>
        <tissue evidence="2">Liver</tissue>
    </source>
</reference>
<dbReference type="EMBL" id="JAYMGO010000024">
    <property type="protein sequence ID" value="KAL1248281.1"/>
    <property type="molecule type" value="Genomic_DNA"/>
</dbReference>
<feature type="region of interest" description="Disordered" evidence="1">
    <location>
        <begin position="16"/>
        <end position="68"/>
    </location>
</feature>
<dbReference type="Proteomes" id="UP001558613">
    <property type="component" value="Unassembled WGS sequence"/>
</dbReference>
<sequence>MERVLANVIFTHSQSLSLSERTGSSPSRRTGAAAAAAAETGARASPQTLHNSFSIGTSNATSSAQSVIKSDSSTRFRERLLHVLQPRPWCLHIPAVSEILRKKNKLAWS</sequence>
<accession>A0ABR3L841</accession>
<evidence type="ECO:0000313" key="2">
    <source>
        <dbReference type="EMBL" id="KAL1248281.1"/>
    </source>
</evidence>
<organism evidence="2 3">
    <name type="scientific">Cirrhinus molitorella</name>
    <name type="common">mud carp</name>
    <dbReference type="NCBI Taxonomy" id="172907"/>
    <lineage>
        <taxon>Eukaryota</taxon>
        <taxon>Metazoa</taxon>
        <taxon>Chordata</taxon>
        <taxon>Craniata</taxon>
        <taxon>Vertebrata</taxon>
        <taxon>Euteleostomi</taxon>
        <taxon>Actinopterygii</taxon>
        <taxon>Neopterygii</taxon>
        <taxon>Teleostei</taxon>
        <taxon>Ostariophysi</taxon>
        <taxon>Cypriniformes</taxon>
        <taxon>Cyprinidae</taxon>
        <taxon>Labeoninae</taxon>
        <taxon>Labeonini</taxon>
        <taxon>Cirrhinus</taxon>
    </lineage>
</organism>